<dbReference type="InterPro" id="IPR001667">
    <property type="entry name" value="DDH_dom"/>
</dbReference>
<evidence type="ECO:0000256" key="2">
    <source>
        <dbReference type="ARBA" id="ARBA00007265"/>
    </source>
</evidence>
<sequence>MDVIICHINADFDCLSAMVGAKKLFPEARIVFPGSQERPLREFLKAFPVENSKVKEIDMSMVTRLIIVDTKDPERIGDFKQIIGRKGLQTFIYDHHARRPGDITGTVETIEEIGATATMFTEILRSKNILLTSIEATILCLGIYEETGSVRFSSTTERDVLAVAYLLRRGADLNIVSTFIRPQLSRDDLELLNELLASLTEVIVHGVRVKIGTAARENYSGDAAFIAHGIMDVEDIDAVVLILNMGGRTLLIGRSRVSELNIADVMRRFNGGGHPSAASASINETIADIAKEMVINCLHELIRPEKTARDVMTSPVITIDWDSTIKEAGALLTKYEINVLPVVKDAQYVGLISREIVEKALFHGFRASKIDDFITTDAIMKPPDAAIGEIEAAMVESNQRFLPVIHDDRIVGAITRTDLLRSLYEGHIRRSRLEQTHYESKHPAGRNLAAVMRERFPTYVYKILQTSAEVAEETGVSAYLVGGSVRDLLRGEQNLDIDIVIEGAGAGFASALAKVLRGKLKTHERFQTAKIFDIKLYDCGDFSIDIATARTEYYESPAALPQVEMSSIKKDLYRRDFTINTLAVFLNKRDFGRLIDFFGAQRDLKERTVRVLHNLSFIEDPTRAFRAVRFSERFDFRIGKHTERLIKTAIRFNLFEKLSGARLYDELLLIFREADPVKALRRLDGFGLLKVVPLRFTRESAVVFQRLRESIAWYNLLFREEKIDIGVLYLMALIAPLLDEAREAALRRLSTPEAIKKHILTGLARLNEPFYYHDPVSVYNHLTGTSLETVIYLMSIAENDEKRKSISRYLTEHKGMRPALKGDDLKGMGIPPGPLYSEIFKAILEEKLRGAVSTAEEEKAIVKSRYLELFR</sequence>
<dbReference type="SUPFAM" id="SSF81891">
    <property type="entry name" value="Poly A polymerase C-terminal region-like"/>
    <property type="match status" value="1"/>
</dbReference>
<evidence type="ECO:0000313" key="14">
    <source>
        <dbReference type="EMBL" id="KWT85320.1"/>
    </source>
</evidence>
<keyword evidence="10 12" id="KW-0694">RNA-binding</keyword>
<dbReference type="Pfam" id="PF02272">
    <property type="entry name" value="DHHA1"/>
    <property type="match status" value="1"/>
</dbReference>
<keyword evidence="4 12" id="KW-0808">Transferase</keyword>
<dbReference type="Gene3D" id="1.10.3090.10">
    <property type="entry name" value="cca-adding enzyme, domain 2"/>
    <property type="match status" value="1"/>
</dbReference>
<dbReference type="SUPFAM" id="SSF81301">
    <property type="entry name" value="Nucleotidyltransferase"/>
    <property type="match status" value="1"/>
</dbReference>
<dbReference type="PANTHER" id="PTHR47788:SF1">
    <property type="entry name" value="A-ADDING TRNA NUCLEOTIDYLTRANSFERASE"/>
    <property type="match status" value="1"/>
</dbReference>
<accession>A0ABR5SG96</accession>
<dbReference type="SMART" id="SM00116">
    <property type="entry name" value="CBS"/>
    <property type="match status" value="2"/>
</dbReference>
<comment type="cofactor">
    <cofactor evidence="1">
        <name>Mg(2+)</name>
        <dbReference type="ChEBI" id="CHEBI:18420"/>
    </cofactor>
</comment>
<dbReference type="InterPro" id="IPR003156">
    <property type="entry name" value="DHHA1_dom"/>
</dbReference>
<dbReference type="Pfam" id="PF12627">
    <property type="entry name" value="PolyA_pol_RNAbd"/>
    <property type="match status" value="1"/>
</dbReference>
<dbReference type="InterPro" id="IPR038763">
    <property type="entry name" value="DHH_sf"/>
</dbReference>
<dbReference type="InterPro" id="IPR043519">
    <property type="entry name" value="NT_sf"/>
</dbReference>
<dbReference type="EC" id="2.7.7.19" evidence="14"/>
<evidence type="ECO:0000256" key="12">
    <source>
        <dbReference type="RuleBase" id="RU003953"/>
    </source>
</evidence>
<dbReference type="Pfam" id="PF01743">
    <property type="entry name" value="PolyA_pol"/>
    <property type="match status" value="1"/>
</dbReference>
<keyword evidence="11" id="KW-0129">CBS domain</keyword>
<evidence type="ECO:0000256" key="3">
    <source>
        <dbReference type="ARBA" id="ARBA00022555"/>
    </source>
</evidence>
<evidence type="ECO:0000256" key="6">
    <source>
        <dbReference type="ARBA" id="ARBA00022695"/>
    </source>
</evidence>
<feature type="domain" description="CBS" evidence="13">
    <location>
        <begin position="374"/>
        <end position="431"/>
    </location>
</feature>
<dbReference type="Gene3D" id="3.10.580.10">
    <property type="entry name" value="CBS-domain"/>
    <property type="match status" value="1"/>
</dbReference>
<dbReference type="CDD" id="cd05398">
    <property type="entry name" value="NT_ClassII-CCAase"/>
    <property type="match status" value="1"/>
</dbReference>
<dbReference type="InterPro" id="IPR032828">
    <property type="entry name" value="PolyA_RNA-bd"/>
</dbReference>
<keyword evidence="3" id="KW-0820">tRNA-binding</keyword>
<evidence type="ECO:0000256" key="10">
    <source>
        <dbReference type="ARBA" id="ARBA00022884"/>
    </source>
</evidence>
<evidence type="ECO:0000256" key="5">
    <source>
        <dbReference type="ARBA" id="ARBA00022694"/>
    </source>
</evidence>
<evidence type="ECO:0000313" key="15">
    <source>
        <dbReference type="Proteomes" id="UP000060487"/>
    </source>
</evidence>
<keyword evidence="6 14" id="KW-0548">Nucleotidyltransferase</keyword>
<dbReference type="PROSITE" id="PS51371">
    <property type="entry name" value="CBS"/>
    <property type="match status" value="2"/>
</dbReference>
<dbReference type="Pfam" id="PF01368">
    <property type="entry name" value="DHH"/>
    <property type="match status" value="1"/>
</dbReference>
<evidence type="ECO:0000256" key="8">
    <source>
        <dbReference type="ARBA" id="ARBA00022741"/>
    </source>
</evidence>
<feature type="domain" description="CBS" evidence="13">
    <location>
        <begin position="312"/>
        <end position="368"/>
    </location>
</feature>
<dbReference type="InterPro" id="IPR002646">
    <property type="entry name" value="PolA_pol_head_dom"/>
</dbReference>
<evidence type="ECO:0000256" key="4">
    <source>
        <dbReference type="ARBA" id="ARBA00022679"/>
    </source>
</evidence>
<dbReference type="EMBL" id="LNQR01000063">
    <property type="protein sequence ID" value="KWT85320.1"/>
    <property type="molecule type" value="Genomic_DNA"/>
</dbReference>
<comment type="caution">
    <text evidence="14">The sequence shown here is derived from an EMBL/GenBank/DDBJ whole genome shotgun (WGS) entry which is preliminary data.</text>
</comment>
<name>A0ABR5SG96_9BACT</name>
<dbReference type="Gene3D" id="3.10.310.30">
    <property type="match status" value="1"/>
</dbReference>
<gene>
    <name evidence="14" type="ORF">ASN18_1777</name>
</gene>
<proteinExistence type="inferred from homology"/>
<dbReference type="PANTHER" id="PTHR47788">
    <property type="entry name" value="POLYA POLYMERASE"/>
    <property type="match status" value="1"/>
</dbReference>
<dbReference type="InterPro" id="IPR046342">
    <property type="entry name" value="CBS_dom_sf"/>
</dbReference>
<protein>
    <submittedName>
        <fullName evidence="14">Polya polymerase</fullName>
        <ecNumber evidence="14">2.7.7.19</ecNumber>
    </submittedName>
</protein>
<dbReference type="Gene3D" id="3.90.1640.10">
    <property type="entry name" value="inorganic pyrophosphatase (n-terminal core)"/>
    <property type="match status" value="1"/>
</dbReference>
<organism evidence="14 15">
    <name type="scientific">Candidatus Magnetominusculus xianensis</name>
    <dbReference type="NCBI Taxonomy" id="1748249"/>
    <lineage>
        <taxon>Bacteria</taxon>
        <taxon>Pseudomonadati</taxon>
        <taxon>Nitrospirota</taxon>
        <taxon>Nitrospiria</taxon>
        <taxon>Nitrospirales</taxon>
        <taxon>Nitrospiraceae</taxon>
        <taxon>Candidatus Magnetominusculus</taxon>
    </lineage>
</organism>
<dbReference type="Pfam" id="PF00571">
    <property type="entry name" value="CBS"/>
    <property type="match status" value="2"/>
</dbReference>
<dbReference type="SUPFAM" id="SSF64182">
    <property type="entry name" value="DHH phosphoesterases"/>
    <property type="match status" value="1"/>
</dbReference>
<dbReference type="Gene3D" id="3.30.460.10">
    <property type="entry name" value="Beta Polymerase, domain 2"/>
    <property type="match status" value="1"/>
</dbReference>
<keyword evidence="8" id="KW-0547">Nucleotide-binding</keyword>
<dbReference type="GO" id="GO:1990817">
    <property type="term" value="F:poly(A) RNA polymerase activity"/>
    <property type="evidence" value="ECO:0007669"/>
    <property type="project" value="UniProtKB-EC"/>
</dbReference>
<dbReference type="InterPro" id="IPR052390">
    <property type="entry name" value="tRNA_nt/polyA_polymerase"/>
</dbReference>
<dbReference type="InterPro" id="IPR000644">
    <property type="entry name" value="CBS_dom"/>
</dbReference>
<reference evidence="14 15" key="1">
    <citation type="submission" date="2015-11" db="EMBL/GenBank/DDBJ databases">
        <authorList>
            <person name="Lin W."/>
        </authorList>
    </citation>
    <scope>NUCLEOTIDE SEQUENCE [LARGE SCALE GENOMIC DNA]</scope>
    <source>
        <strain evidence="14 15">HCH-1</strain>
    </source>
</reference>
<keyword evidence="7" id="KW-0479">Metal-binding</keyword>
<dbReference type="Proteomes" id="UP000060487">
    <property type="component" value="Unassembled WGS sequence"/>
</dbReference>
<evidence type="ECO:0000256" key="7">
    <source>
        <dbReference type="ARBA" id="ARBA00022723"/>
    </source>
</evidence>
<keyword evidence="15" id="KW-1185">Reference proteome</keyword>
<dbReference type="RefSeq" id="WP_085052394.1">
    <property type="nucleotide sequence ID" value="NZ_LNQR01000063.1"/>
</dbReference>
<evidence type="ECO:0000256" key="1">
    <source>
        <dbReference type="ARBA" id="ARBA00001946"/>
    </source>
</evidence>
<dbReference type="SUPFAM" id="SSF54631">
    <property type="entry name" value="CBS-domain pair"/>
    <property type="match status" value="1"/>
</dbReference>
<evidence type="ECO:0000256" key="9">
    <source>
        <dbReference type="ARBA" id="ARBA00022842"/>
    </source>
</evidence>
<evidence type="ECO:0000259" key="13">
    <source>
        <dbReference type="PROSITE" id="PS51371"/>
    </source>
</evidence>
<evidence type="ECO:0000256" key="11">
    <source>
        <dbReference type="PROSITE-ProRule" id="PRU00703"/>
    </source>
</evidence>
<keyword evidence="9" id="KW-0460">Magnesium</keyword>
<comment type="similarity">
    <text evidence="2 12">Belongs to the tRNA nucleotidyltransferase/poly(A) polymerase family.</text>
</comment>
<keyword evidence="5" id="KW-0819">tRNA processing</keyword>